<dbReference type="EMBL" id="CP069812">
    <property type="protein sequence ID" value="QRQ93174.1"/>
    <property type="molecule type" value="Genomic_DNA"/>
</dbReference>
<evidence type="ECO:0000313" key="4">
    <source>
        <dbReference type="Proteomes" id="UP000623307"/>
    </source>
</evidence>
<dbReference type="InterPro" id="IPR052726">
    <property type="entry name" value="Phage_Baseplate_Hub"/>
</dbReference>
<dbReference type="EMBL" id="OGUS01000118">
    <property type="protein sequence ID" value="SPC13154.1"/>
    <property type="molecule type" value="Genomic_DNA"/>
</dbReference>
<evidence type="ECO:0000313" key="3">
    <source>
        <dbReference type="EMBL" id="SPC13154.1"/>
    </source>
</evidence>
<feature type="region of interest" description="Disordered" evidence="1">
    <location>
        <begin position="259"/>
        <end position="280"/>
    </location>
</feature>
<sequence>MTFTATDLGEALISDVPQPAYTLALNGQDISGRFRGRLIGLTLVDNRGFEADQLDIELDDHDGMLELPEKGVHLSLGLGWADTGVVDKGRYKVDELEHTGPPDRLTIRARSADLGSDLTTRKERSFRDKTIGAIVRAIAGKNELVAVIAAKLANQVVEHLDQTGESDANLLTRMAKDYDAIATVKQGKLLFIKAGEALSASGIPLPTVLITRASGDTHSFMVADRDNYNGVKAFYQDTRLAKKGEVVIDASNAVAVKEAPAPSKGRKKRPTAKPRVTAYPNPDNVKVLRHTYATKANAERAARAEWARMQRGVANFSITLARGRPDLFPELPAVVSGWKPQIDNTGWTITKVTHHLTERGYITTLELEIKPAELQEEAASDAPWRP</sequence>
<dbReference type="PANTHER" id="PTHR35862:SF3">
    <property type="entry name" value="FELS-2 PROPHAGE PROTEIN"/>
    <property type="match status" value="1"/>
</dbReference>
<dbReference type="RefSeq" id="WP_063238240.1">
    <property type="nucleotide sequence ID" value="NZ_CP069810.1"/>
</dbReference>
<gene>
    <name evidence="3" type="primary">gpD</name>
    <name evidence="3" type="ORF">CO2235_180052</name>
    <name evidence="2" type="ORF">JTE92_24075</name>
</gene>
<proteinExistence type="predicted"/>
<accession>A0A375G1A2</accession>
<protein>
    <submittedName>
        <fullName evidence="3">Bacteriophage P2 tail protein GPD</fullName>
    </submittedName>
    <submittedName>
        <fullName evidence="2">Phage late control D family protein</fullName>
    </submittedName>
</protein>
<name>A0A375G1A2_9BURK</name>
<dbReference type="Proteomes" id="UP000256862">
    <property type="component" value="Chromosome CO2235"/>
</dbReference>
<dbReference type="SUPFAM" id="SSF69279">
    <property type="entry name" value="Phage tail proteins"/>
    <property type="match status" value="1"/>
</dbReference>
<organism evidence="3">
    <name type="scientific">Cupriavidus oxalaticus</name>
    <dbReference type="NCBI Taxonomy" id="96344"/>
    <lineage>
        <taxon>Bacteria</taxon>
        <taxon>Pseudomonadati</taxon>
        <taxon>Pseudomonadota</taxon>
        <taxon>Betaproteobacteria</taxon>
        <taxon>Burkholderiales</taxon>
        <taxon>Burkholderiaceae</taxon>
        <taxon>Cupriavidus</taxon>
    </lineage>
</organism>
<dbReference type="OrthoDB" id="4070623at2"/>
<keyword evidence="4" id="KW-1185">Reference proteome</keyword>
<evidence type="ECO:0000313" key="2">
    <source>
        <dbReference type="EMBL" id="QRQ93174.1"/>
    </source>
</evidence>
<reference evidence="2 4" key="2">
    <citation type="submission" date="2021-02" db="EMBL/GenBank/DDBJ databases">
        <title>Complete Genome Sequence of Cupriavidus oxalaticus Strain Ox1, a Soil Oxalate-Degrading Species.</title>
        <authorList>
            <person name="Palmieri F."/>
            <person name="Udriet P."/>
            <person name="Deuasquier M."/>
            <person name="Beaudoing E."/>
            <person name="Johnson S.L."/>
            <person name="Davenport K.W."/>
            <person name="Chain P.S."/>
            <person name="Bindschedler S."/>
            <person name="Junier P."/>
        </authorList>
    </citation>
    <scope>NUCLEOTIDE SEQUENCE [LARGE SCALE GENOMIC DNA]</scope>
    <source>
        <strain evidence="2 4">Ox1</strain>
    </source>
</reference>
<dbReference type="Pfam" id="PF05954">
    <property type="entry name" value="Phage_GPD"/>
    <property type="match status" value="1"/>
</dbReference>
<evidence type="ECO:0000256" key="1">
    <source>
        <dbReference type="SAM" id="MobiDB-lite"/>
    </source>
</evidence>
<dbReference type="Proteomes" id="UP000623307">
    <property type="component" value="Chromosome 2"/>
</dbReference>
<dbReference type="AlphaFoldDB" id="A0A375G1A2"/>
<dbReference type="GeneID" id="303492644"/>
<dbReference type="PANTHER" id="PTHR35862">
    <property type="entry name" value="FELS-2 PROPHAGE PROTEIN"/>
    <property type="match status" value="1"/>
</dbReference>
<reference evidence="3" key="1">
    <citation type="submission" date="2018-01" db="EMBL/GenBank/DDBJ databases">
        <authorList>
            <person name="Clerissi C."/>
        </authorList>
    </citation>
    <scope>NUCLEOTIDE SEQUENCE</scope>
    <source>
        <strain evidence="3">Cupriavidus oxalaticus LMG 2235</strain>
    </source>
</reference>